<comment type="caution">
    <text evidence="1">The sequence shown here is derived from an EMBL/GenBank/DDBJ whole genome shotgun (WGS) entry which is preliminary data.</text>
</comment>
<keyword evidence="2" id="KW-1185">Reference proteome</keyword>
<organism evidence="1 2">
    <name type="scientific">Coemansia spiralis</name>
    <dbReference type="NCBI Taxonomy" id="417178"/>
    <lineage>
        <taxon>Eukaryota</taxon>
        <taxon>Fungi</taxon>
        <taxon>Fungi incertae sedis</taxon>
        <taxon>Zoopagomycota</taxon>
        <taxon>Kickxellomycotina</taxon>
        <taxon>Kickxellomycetes</taxon>
        <taxon>Kickxellales</taxon>
        <taxon>Kickxellaceae</taxon>
        <taxon>Coemansia</taxon>
    </lineage>
</organism>
<name>A0A9W8L2F2_9FUNG</name>
<sequence>MPTLSIIQLLPLHVIEQIVGYIVGSSRMVFDGVFTDSQEYKELLKPLLWVSSDFRTVALPLYCNYFKVLVPTTAQVDQNDHGLLERQSSDHCVSYRYLGHPTHHLTKDLKVQLEGRAIYSGQALAVLSGAPYDGCAFPLVRRLTVTLTEEVLSDMSEDVEIDLLRAKANIGEFVERIKQIAPAVRDIRVQLRNQHSPEAYDHHVGYLVSRLFRLVGCINYDYEANMTTPIWPYLYAISNLMHFTYTSVSGEDHFMQTVWHNAPTLQALDIDIADEFIDVKDLVQNTDGSHITYPQLRKLCLCWGEAGSEHRRALLRGAIPFPRLERLVVIPEYPFGDDVMLRGNAGTLKLLHLKVSCSDISMLRRLDVFTPTSHPRLQYVNIECSEWGIPGVFALPTDYAQFVLGIGPKAHMRRIKVISAGRSLLSTLSAPGTHSCIQILKLPSLELSLRDILLLVSSLPLLSDLHTHAPTMDSLLNGTTMDEIL</sequence>
<reference evidence="1" key="1">
    <citation type="submission" date="2022-07" db="EMBL/GenBank/DDBJ databases">
        <title>Phylogenomic reconstructions and comparative analyses of Kickxellomycotina fungi.</title>
        <authorList>
            <person name="Reynolds N.K."/>
            <person name="Stajich J.E."/>
            <person name="Barry K."/>
            <person name="Grigoriev I.V."/>
            <person name="Crous P."/>
            <person name="Smith M.E."/>
        </authorList>
    </citation>
    <scope>NUCLEOTIDE SEQUENCE</scope>
    <source>
        <strain evidence="1">CBS 109367</strain>
    </source>
</reference>
<gene>
    <name evidence="1" type="ORF">IWW39_004707</name>
</gene>
<accession>A0A9W8L2F2</accession>
<protein>
    <recommendedName>
        <fullName evidence="3">F-box domain-containing protein</fullName>
    </recommendedName>
</protein>
<evidence type="ECO:0008006" key="3">
    <source>
        <dbReference type="Google" id="ProtNLM"/>
    </source>
</evidence>
<dbReference type="EMBL" id="JANBTX010000189">
    <property type="protein sequence ID" value="KAJ2684763.1"/>
    <property type="molecule type" value="Genomic_DNA"/>
</dbReference>
<dbReference type="OrthoDB" id="5517879at2759"/>
<feature type="non-terminal residue" evidence="1">
    <location>
        <position position="485"/>
    </location>
</feature>
<evidence type="ECO:0000313" key="2">
    <source>
        <dbReference type="Proteomes" id="UP001151516"/>
    </source>
</evidence>
<dbReference type="Proteomes" id="UP001151516">
    <property type="component" value="Unassembled WGS sequence"/>
</dbReference>
<evidence type="ECO:0000313" key="1">
    <source>
        <dbReference type="EMBL" id="KAJ2684763.1"/>
    </source>
</evidence>
<dbReference type="AlphaFoldDB" id="A0A9W8L2F2"/>
<proteinExistence type="predicted"/>